<reference evidence="3 4" key="1">
    <citation type="submission" date="2019-07" db="EMBL/GenBank/DDBJ databases">
        <title>Genomics analysis of Aphanomyces spp. identifies a new class of oomycete effector associated with host adaptation.</title>
        <authorList>
            <person name="Gaulin E."/>
        </authorList>
    </citation>
    <scope>NUCLEOTIDE SEQUENCE [LARGE SCALE GENOMIC DNA]</scope>
    <source>
        <strain evidence="3 4">ATCC 201684</strain>
    </source>
</reference>
<keyword evidence="2" id="KW-1133">Transmembrane helix</keyword>
<proteinExistence type="inferred from homology"/>
<evidence type="ECO:0000313" key="3">
    <source>
        <dbReference type="EMBL" id="KAF0736254.1"/>
    </source>
</evidence>
<keyword evidence="4" id="KW-1185">Reference proteome</keyword>
<comment type="similarity">
    <text evidence="1">Belongs to the cytochrome P450 family.</text>
</comment>
<feature type="transmembrane region" description="Helical" evidence="2">
    <location>
        <begin position="81"/>
        <end position="103"/>
    </location>
</feature>
<dbReference type="AlphaFoldDB" id="A0A6G0X8P4"/>
<evidence type="ECO:0000313" key="4">
    <source>
        <dbReference type="Proteomes" id="UP000481153"/>
    </source>
</evidence>
<dbReference type="SUPFAM" id="SSF48264">
    <property type="entry name" value="Cytochrome P450"/>
    <property type="match status" value="1"/>
</dbReference>
<dbReference type="Gene3D" id="1.10.630.10">
    <property type="entry name" value="Cytochrome P450"/>
    <property type="match status" value="2"/>
</dbReference>
<dbReference type="PANTHER" id="PTHR24305">
    <property type="entry name" value="CYTOCHROME P450"/>
    <property type="match status" value="1"/>
</dbReference>
<dbReference type="PANTHER" id="PTHR24305:SF166">
    <property type="entry name" value="CYTOCHROME P450 12A4, MITOCHONDRIAL-RELATED"/>
    <property type="match status" value="1"/>
</dbReference>
<dbReference type="InterPro" id="IPR050121">
    <property type="entry name" value="Cytochrome_P450_monoxygenase"/>
</dbReference>
<evidence type="ECO:0008006" key="5">
    <source>
        <dbReference type="Google" id="ProtNLM"/>
    </source>
</evidence>
<organism evidence="3 4">
    <name type="scientific">Aphanomyces euteiches</name>
    <dbReference type="NCBI Taxonomy" id="100861"/>
    <lineage>
        <taxon>Eukaryota</taxon>
        <taxon>Sar</taxon>
        <taxon>Stramenopiles</taxon>
        <taxon>Oomycota</taxon>
        <taxon>Saprolegniomycetes</taxon>
        <taxon>Saprolegniales</taxon>
        <taxon>Verrucalvaceae</taxon>
        <taxon>Aphanomyces</taxon>
    </lineage>
</organism>
<dbReference type="EMBL" id="VJMJ01000089">
    <property type="protein sequence ID" value="KAF0736254.1"/>
    <property type="molecule type" value="Genomic_DNA"/>
</dbReference>
<dbReference type="GO" id="GO:0020037">
    <property type="term" value="F:heme binding"/>
    <property type="evidence" value="ECO:0007669"/>
    <property type="project" value="InterPro"/>
</dbReference>
<accession>A0A6G0X8P4</accession>
<sequence length="283" mass="31599">MLNQLFSSSQIKSFIPILEAQARYTCDTIFARAVSSKEPINLYTAFSDLTLRVIGLAGFGFNFEDHPEAHQAYQMIQQELSLLTILGLALIPGYVNLPIPAYIRRRKAQAILRRVINAVIEQKLAQKTADDKPKDLLDLILPNSTTREAIIHNMTFLSADHKTSSAVIQETLRLNGVTHTLLPRIPIKYDHVPMLDGSSVFIPAGTTVAVNLAALHRHPKHWTSADSLIPERFLEGTPEWDADLKLRDGKPHAFYYIPLASEAQIASVSGLPSPRFKSLWPRS</sequence>
<dbReference type="GO" id="GO:0005506">
    <property type="term" value="F:iron ion binding"/>
    <property type="evidence" value="ECO:0007669"/>
    <property type="project" value="InterPro"/>
</dbReference>
<dbReference type="Proteomes" id="UP000481153">
    <property type="component" value="Unassembled WGS sequence"/>
</dbReference>
<dbReference type="Pfam" id="PF00067">
    <property type="entry name" value="p450"/>
    <property type="match status" value="2"/>
</dbReference>
<gene>
    <name evidence="3" type="ORF">Ae201684_007276</name>
</gene>
<name>A0A6G0X8P4_9STRA</name>
<evidence type="ECO:0000256" key="2">
    <source>
        <dbReference type="SAM" id="Phobius"/>
    </source>
</evidence>
<protein>
    <recommendedName>
        <fullName evidence="5">Cytochrome P450</fullName>
    </recommendedName>
</protein>
<evidence type="ECO:0000256" key="1">
    <source>
        <dbReference type="ARBA" id="ARBA00010617"/>
    </source>
</evidence>
<keyword evidence="2" id="KW-0812">Transmembrane</keyword>
<dbReference type="GO" id="GO:0004497">
    <property type="term" value="F:monooxygenase activity"/>
    <property type="evidence" value="ECO:0007669"/>
    <property type="project" value="InterPro"/>
</dbReference>
<dbReference type="InterPro" id="IPR001128">
    <property type="entry name" value="Cyt_P450"/>
</dbReference>
<comment type="caution">
    <text evidence="3">The sequence shown here is derived from an EMBL/GenBank/DDBJ whole genome shotgun (WGS) entry which is preliminary data.</text>
</comment>
<dbReference type="InterPro" id="IPR036396">
    <property type="entry name" value="Cyt_P450_sf"/>
</dbReference>
<dbReference type="GO" id="GO:0016705">
    <property type="term" value="F:oxidoreductase activity, acting on paired donors, with incorporation or reduction of molecular oxygen"/>
    <property type="evidence" value="ECO:0007669"/>
    <property type="project" value="InterPro"/>
</dbReference>
<dbReference type="VEuPathDB" id="FungiDB:AeMF1_017076"/>
<keyword evidence="2" id="KW-0472">Membrane</keyword>